<comment type="caution">
    <text evidence="2">The sequence shown here is derived from an EMBL/GenBank/DDBJ whole genome shotgun (WGS) entry which is preliminary data.</text>
</comment>
<evidence type="ECO:0000256" key="1">
    <source>
        <dbReference type="SAM" id="SignalP"/>
    </source>
</evidence>
<keyword evidence="1" id="KW-0732">Signal</keyword>
<name>A0A9D9DVD0_9FIRM</name>
<evidence type="ECO:0000313" key="3">
    <source>
        <dbReference type="Proteomes" id="UP000823611"/>
    </source>
</evidence>
<sequence>MKLFKNICLSLMFSFAIGTTAFGGTVITAPIDSRPVSTDYLKNLVEINGDTLLHSQKKVLDMFSGSGSDDKFADSKTVRKDVREFVARNNSEDTTVIINSSTYFTGGLVGSRHSSQYEDTKEGIDELYSLISTYKKPTYYLNIAMPRNLPETRGGAIWPSDSKELFGMGHFYVQYENAENVEYISNNYNTVSPTEFLLEWGYVSNRAFEKGVDSLSPWEIDFLDYCKKTYRDEKYTQYMDKYKKPFENTAMIFKSIMRWQRAGLIEEIVIGNDDLQLPDFIYYVVNNNQNNNWIDFISGSPIKYSFSRQYIRTDSESIYANIEKNYGKDEAIKAEKGISKNVNLLCGMDEIPQLIYASDTVRRKGVCPQINFYELDNVSGVDSYDVKNPREIATIYKNFVTKKANNKCEELNIFVHDYRVQTQWEETVANIENLLNSKKSVGLIELFDYANPVIENPVFNKLVASDSILDLSCYSAWNTNANSIGLGLAQGVVYSVADSTGKNIVSNTNLLLRHILEDGIYTATGKRQIISEGYVINASDMTKSQKLKDILFEGNIILKIKDRKVYKGENYVDINSVQFKDYNFPWKRNFECYLDFNIKYKEGKA</sequence>
<organism evidence="2 3">
    <name type="scientific">Candidatus Fimicola merdigallinarum</name>
    <dbReference type="NCBI Taxonomy" id="2840819"/>
    <lineage>
        <taxon>Bacteria</taxon>
        <taxon>Bacillati</taxon>
        <taxon>Bacillota</taxon>
        <taxon>Clostridia</taxon>
        <taxon>Lachnospirales</taxon>
        <taxon>Lachnospiraceae</taxon>
        <taxon>Lachnospiraceae incertae sedis</taxon>
        <taxon>Candidatus Fimicola</taxon>
    </lineage>
</organism>
<dbReference type="Pfam" id="PF13552">
    <property type="entry name" value="DUF4127"/>
    <property type="match status" value="2"/>
</dbReference>
<gene>
    <name evidence="2" type="ORF">IAC55_02875</name>
</gene>
<accession>A0A9D9DVD0</accession>
<proteinExistence type="predicted"/>
<dbReference type="InterPro" id="IPR025394">
    <property type="entry name" value="DUF4127"/>
</dbReference>
<feature type="chain" id="PRO_5039096762" evidence="1">
    <location>
        <begin position="24"/>
        <end position="605"/>
    </location>
</feature>
<feature type="signal peptide" evidence="1">
    <location>
        <begin position="1"/>
        <end position="23"/>
    </location>
</feature>
<reference evidence="2" key="2">
    <citation type="journal article" date="2021" name="PeerJ">
        <title>Extensive microbial diversity within the chicken gut microbiome revealed by metagenomics and culture.</title>
        <authorList>
            <person name="Gilroy R."/>
            <person name="Ravi A."/>
            <person name="Getino M."/>
            <person name="Pursley I."/>
            <person name="Horton D.L."/>
            <person name="Alikhan N.F."/>
            <person name="Baker D."/>
            <person name="Gharbi K."/>
            <person name="Hall N."/>
            <person name="Watson M."/>
            <person name="Adriaenssens E.M."/>
            <person name="Foster-Nyarko E."/>
            <person name="Jarju S."/>
            <person name="Secka A."/>
            <person name="Antonio M."/>
            <person name="Oren A."/>
            <person name="Chaudhuri R.R."/>
            <person name="La Ragione R."/>
            <person name="Hildebrand F."/>
            <person name="Pallen M.J."/>
        </authorList>
    </citation>
    <scope>NUCLEOTIDE SEQUENCE</scope>
    <source>
        <strain evidence="2">F6-4510</strain>
    </source>
</reference>
<dbReference type="EMBL" id="JADIMX010000055">
    <property type="protein sequence ID" value="MBO8434253.1"/>
    <property type="molecule type" value="Genomic_DNA"/>
</dbReference>
<dbReference type="Proteomes" id="UP000823611">
    <property type="component" value="Unassembled WGS sequence"/>
</dbReference>
<dbReference type="AlphaFoldDB" id="A0A9D9DVD0"/>
<protein>
    <submittedName>
        <fullName evidence="2">DUF4127 family protein</fullName>
    </submittedName>
</protein>
<evidence type="ECO:0000313" key="2">
    <source>
        <dbReference type="EMBL" id="MBO8434253.1"/>
    </source>
</evidence>
<reference evidence="2" key="1">
    <citation type="submission" date="2020-10" db="EMBL/GenBank/DDBJ databases">
        <authorList>
            <person name="Gilroy R."/>
        </authorList>
    </citation>
    <scope>NUCLEOTIDE SEQUENCE</scope>
    <source>
        <strain evidence="2">F6-4510</strain>
    </source>
</reference>